<protein>
    <submittedName>
        <fullName evidence="1">Uncharacterized protein</fullName>
    </submittedName>
</protein>
<evidence type="ECO:0000313" key="2">
    <source>
        <dbReference type="Proteomes" id="UP000053660"/>
    </source>
</evidence>
<dbReference type="AlphaFoldDB" id="A0A0B1T0V9"/>
<gene>
    <name evidence="1" type="ORF">OESDEN_09265</name>
</gene>
<dbReference type="EMBL" id="KN552575">
    <property type="protein sequence ID" value="KHJ90879.1"/>
    <property type="molecule type" value="Genomic_DNA"/>
</dbReference>
<keyword evidence="2" id="KW-1185">Reference proteome</keyword>
<organism evidence="1 2">
    <name type="scientific">Oesophagostomum dentatum</name>
    <name type="common">Nodular worm</name>
    <dbReference type="NCBI Taxonomy" id="61180"/>
    <lineage>
        <taxon>Eukaryota</taxon>
        <taxon>Metazoa</taxon>
        <taxon>Ecdysozoa</taxon>
        <taxon>Nematoda</taxon>
        <taxon>Chromadorea</taxon>
        <taxon>Rhabditida</taxon>
        <taxon>Rhabditina</taxon>
        <taxon>Rhabditomorpha</taxon>
        <taxon>Strongyloidea</taxon>
        <taxon>Strongylidae</taxon>
        <taxon>Oesophagostomum</taxon>
    </lineage>
</organism>
<sequence>MEAQAILLSQMFEEVELREILSGKAAQIKIDFASSKGETASNQFRLFCVQGDCDCSVKRLKTVDGQLDLTEVVRYSNDSYLFAAVRIFLQILENMTATEATIEVPTGWSIGSVAIEIRYYTRRCSTDKAPLSSLAFSFNEDGDRGSVVSRIVKKKDPSLYKKGAHYSDEPLSSAFRTFVHFSRTLTVSKLKIVLQTAEQVIRELPTAPSLSCQQLIIHTMDPAVPPLLFRFVSPGTKLFIRPYDVGEISLESSVFDSEVVRAASSFESFITSQITDHQLPFLEGEVLYLIAPGVTSKGINRLIWQWLYEERKIVRITISRTRRLISSEILQGLDPSRILSESELPQK</sequence>
<name>A0A0B1T0V9_OESDE</name>
<proteinExistence type="predicted"/>
<dbReference type="Proteomes" id="UP000053660">
    <property type="component" value="Unassembled WGS sequence"/>
</dbReference>
<accession>A0A0B1T0V9</accession>
<reference evidence="1 2" key="1">
    <citation type="submission" date="2014-03" db="EMBL/GenBank/DDBJ databases">
        <title>Draft genome of the hookworm Oesophagostomum dentatum.</title>
        <authorList>
            <person name="Mitreva M."/>
        </authorList>
    </citation>
    <scope>NUCLEOTIDE SEQUENCE [LARGE SCALE GENOMIC DNA]</scope>
    <source>
        <strain evidence="1 2">OD-Hann</strain>
    </source>
</reference>
<evidence type="ECO:0000313" key="1">
    <source>
        <dbReference type="EMBL" id="KHJ90879.1"/>
    </source>
</evidence>